<feature type="region of interest" description="Disordered" evidence="1">
    <location>
        <begin position="28"/>
        <end position="58"/>
    </location>
</feature>
<evidence type="ECO:0000256" key="1">
    <source>
        <dbReference type="SAM" id="MobiDB-lite"/>
    </source>
</evidence>
<dbReference type="GO" id="GO:0016301">
    <property type="term" value="F:kinase activity"/>
    <property type="evidence" value="ECO:0007669"/>
    <property type="project" value="UniProtKB-KW"/>
</dbReference>
<evidence type="ECO:0000313" key="2">
    <source>
        <dbReference type="EMBL" id="KAA3461919.1"/>
    </source>
</evidence>
<evidence type="ECO:0000313" key="3">
    <source>
        <dbReference type="Proteomes" id="UP000325315"/>
    </source>
</evidence>
<name>A0A5B6UVX9_9ROSI</name>
<keyword evidence="3" id="KW-1185">Reference proteome</keyword>
<feature type="compositionally biased region" description="Polar residues" evidence="1">
    <location>
        <begin position="45"/>
        <end position="58"/>
    </location>
</feature>
<accession>A0A5B6UVX9</accession>
<comment type="caution">
    <text evidence="2">The sequence shown here is derived from an EMBL/GenBank/DDBJ whole genome shotgun (WGS) entry which is preliminary data.</text>
</comment>
<keyword evidence="2" id="KW-0808">Transferase</keyword>
<proteinExistence type="predicted"/>
<dbReference type="AlphaFoldDB" id="A0A5B6UVX9"/>
<keyword evidence="2" id="KW-0418">Kinase</keyword>
<sequence length="184" mass="20626">MAEVHEMDSLTSFAAQYHPNFPYNNQWAGHRKSSMPSRPSHPLEYSQQVQQPPQTKSSSNLENLLKVYIAKNDMLIQSKAKMLNNLGNQVGQLANELRIKPQGVLPSNTKNLRSTGKEHCKVLTLRSGKTLEPKVVEFEGKLVVTQNKEEIQPDVGIPTLHKSFPATENSAPETQEIVLLQESK</sequence>
<organism evidence="2 3">
    <name type="scientific">Gossypium australe</name>
    <dbReference type="NCBI Taxonomy" id="47621"/>
    <lineage>
        <taxon>Eukaryota</taxon>
        <taxon>Viridiplantae</taxon>
        <taxon>Streptophyta</taxon>
        <taxon>Embryophyta</taxon>
        <taxon>Tracheophyta</taxon>
        <taxon>Spermatophyta</taxon>
        <taxon>Magnoliopsida</taxon>
        <taxon>eudicotyledons</taxon>
        <taxon>Gunneridae</taxon>
        <taxon>Pentapetalae</taxon>
        <taxon>rosids</taxon>
        <taxon>malvids</taxon>
        <taxon>Malvales</taxon>
        <taxon>Malvaceae</taxon>
        <taxon>Malvoideae</taxon>
        <taxon>Gossypium</taxon>
    </lineage>
</organism>
<dbReference type="EMBL" id="SMMG02000009">
    <property type="protein sequence ID" value="KAA3461919.1"/>
    <property type="molecule type" value="Genomic_DNA"/>
</dbReference>
<gene>
    <name evidence="2" type="ORF">EPI10_028453</name>
</gene>
<dbReference type="OrthoDB" id="1750859at2759"/>
<reference evidence="3" key="1">
    <citation type="journal article" date="2019" name="Plant Biotechnol. J.">
        <title>Genome sequencing of the Australian wild diploid species Gossypium australe highlights disease resistance and delayed gland morphogenesis.</title>
        <authorList>
            <person name="Cai Y."/>
            <person name="Cai X."/>
            <person name="Wang Q."/>
            <person name="Wang P."/>
            <person name="Zhang Y."/>
            <person name="Cai C."/>
            <person name="Xu Y."/>
            <person name="Wang K."/>
            <person name="Zhou Z."/>
            <person name="Wang C."/>
            <person name="Geng S."/>
            <person name="Li B."/>
            <person name="Dong Q."/>
            <person name="Hou Y."/>
            <person name="Wang H."/>
            <person name="Ai P."/>
            <person name="Liu Z."/>
            <person name="Yi F."/>
            <person name="Sun M."/>
            <person name="An G."/>
            <person name="Cheng J."/>
            <person name="Zhang Y."/>
            <person name="Shi Q."/>
            <person name="Xie Y."/>
            <person name="Shi X."/>
            <person name="Chang Y."/>
            <person name="Huang F."/>
            <person name="Chen Y."/>
            <person name="Hong S."/>
            <person name="Mi L."/>
            <person name="Sun Q."/>
            <person name="Zhang L."/>
            <person name="Zhou B."/>
            <person name="Peng R."/>
            <person name="Zhang X."/>
            <person name="Liu F."/>
        </authorList>
    </citation>
    <scope>NUCLEOTIDE SEQUENCE [LARGE SCALE GENOMIC DNA]</scope>
    <source>
        <strain evidence="3">cv. PA1801</strain>
    </source>
</reference>
<protein>
    <submittedName>
        <fullName evidence="2">Serine/threonine-protein kinase atg1-like</fullName>
    </submittedName>
</protein>
<dbReference type="Proteomes" id="UP000325315">
    <property type="component" value="Unassembled WGS sequence"/>
</dbReference>